<dbReference type="PIRSF" id="PIRSF016482">
    <property type="entry name" value="PilO"/>
    <property type="match status" value="1"/>
</dbReference>
<accession>A0A8J8AXT4</accession>
<evidence type="ECO:0000313" key="5">
    <source>
        <dbReference type="Proteomes" id="UP000675747"/>
    </source>
</evidence>
<dbReference type="EMBL" id="JAGQFT020000010">
    <property type="protein sequence ID" value="MBS7458394.1"/>
    <property type="molecule type" value="Genomic_DNA"/>
</dbReference>
<dbReference type="Pfam" id="PF04350">
    <property type="entry name" value="PilO"/>
    <property type="match status" value="1"/>
</dbReference>
<sequence length="218" mass="24578">MSQQSFSLNNLDFNNAGAWPKSVKAFFCGLIVVLVLAGTWWFFIRDKQDMLESLERQEQERRTEFETKQGRAANLEPLKLQLAQMEQMLQQMLRQLPSRTEMPDLIVDISQTALASGINNELFQPQAEIPKEFYAEKPISLRMVGGYHQFGAFVSGVASLPRVVIMTMHDISLKPRETNGGIRSDNLVLEGTVKTYRYLDEEEAAAQTATDTTANGAQ</sequence>
<dbReference type="PANTHER" id="PTHR39555:SF1">
    <property type="entry name" value="TYPE IV PILUS INNER MEMBRANE COMPONENT PILO"/>
    <property type="match status" value="1"/>
</dbReference>
<evidence type="ECO:0000313" key="3">
    <source>
        <dbReference type="EMBL" id="MBR0562687.1"/>
    </source>
</evidence>
<comment type="caution">
    <text evidence="3">The sequence shown here is derived from an EMBL/GenBank/DDBJ whole genome shotgun (WGS) entry which is preliminary data.</text>
</comment>
<evidence type="ECO:0000313" key="4">
    <source>
        <dbReference type="EMBL" id="MBS7458394.1"/>
    </source>
</evidence>
<name>A0A8J8AXT4_9GAMM</name>
<feature type="transmembrane region" description="Helical" evidence="2">
    <location>
        <begin position="23"/>
        <end position="44"/>
    </location>
</feature>
<keyword evidence="5" id="KW-1185">Reference proteome</keyword>
<proteinExistence type="predicted"/>
<dbReference type="AlphaFoldDB" id="A0A8J8AXT4"/>
<dbReference type="GO" id="GO:0043107">
    <property type="term" value="P:type IV pilus-dependent motility"/>
    <property type="evidence" value="ECO:0007669"/>
    <property type="project" value="InterPro"/>
</dbReference>
<keyword evidence="2" id="KW-0812">Transmembrane</keyword>
<dbReference type="GO" id="GO:0043683">
    <property type="term" value="P:type IV pilus assembly"/>
    <property type="evidence" value="ECO:0007669"/>
    <property type="project" value="InterPro"/>
</dbReference>
<evidence type="ECO:0000256" key="1">
    <source>
        <dbReference type="SAM" id="Coils"/>
    </source>
</evidence>
<reference evidence="3" key="2">
    <citation type="submission" date="2021-04" db="EMBL/GenBank/DDBJ databases">
        <authorList>
            <person name="Karlyshev A.V."/>
        </authorList>
    </citation>
    <scope>NUCLEOTIDE SEQUENCE</scope>
    <source>
        <strain evidence="3">LMG 29479</strain>
    </source>
</reference>
<dbReference type="PANTHER" id="PTHR39555">
    <property type="entry name" value="FIMBRIAL ASSEMBLY PROTEIN PILO-LIKE PROTEIN-RELATED"/>
    <property type="match status" value="1"/>
</dbReference>
<dbReference type="RefSeq" id="WP_211926624.1">
    <property type="nucleotide sequence ID" value="NZ_JAGQFT020000010.1"/>
</dbReference>
<keyword evidence="2" id="KW-0472">Membrane</keyword>
<dbReference type="Gene3D" id="1.10.287.540">
    <property type="entry name" value="Helix hairpin bin"/>
    <property type="match status" value="1"/>
</dbReference>
<dbReference type="Proteomes" id="UP000675747">
    <property type="component" value="Unassembled WGS sequence"/>
</dbReference>
<keyword evidence="2" id="KW-1133">Transmembrane helix</keyword>
<dbReference type="FunFam" id="3.30.70.60:FF:000005">
    <property type="entry name" value="Pilus assembly protein, PilO"/>
    <property type="match status" value="1"/>
</dbReference>
<reference evidence="4 5" key="1">
    <citation type="journal article" date="2021" name="Microbiol. Resour. Announc.">
        <title>Draft Genome Sequence of Coralloluteibacterium stylophorae LMG 29479T.</title>
        <authorList>
            <person name="Karlyshev A.V."/>
            <person name="Kudryashova E.B."/>
            <person name="Ariskina E.V."/>
            <person name="Conroy A.P."/>
            <person name="Abidueva E.Y."/>
        </authorList>
    </citation>
    <scope>NUCLEOTIDE SEQUENCE [LARGE SCALE GENOMIC DNA]</scope>
    <source>
        <strain evidence="4 5">LMG 29479</strain>
    </source>
</reference>
<organism evidence="3">
    <name type="scientific">Coralloluteibacterium stylophorae</name>
    <dbReference type="NCBI Taxonomy" id="1776034"/>
    <lineage>
        <taxon>Bacteria</taxon>
        <taxon>Pseudomonadati</taxon>
        <taxon>Pseudomonadota</taxon>
        <taxon>Gammaproteobacteria</taxon>
        <taxon>Lysobacterales</taxon>
        <taxon>Lysobacteraceae</taxon>
        <taxon>Coralloluteibacterium</taxon>
    </lineage>
</organism>
<dbReference type="InterPro" id="IPR007445">
    <property type="entry name" value="PilO"/>
</dbReference>
<feature type="coiled-coil region" evidence="1">
    <location>
        <begin position="44"/>
        <end position="95"/>
    </location>
</feature>
<keyword evidence="1" id="KW-0175">Coiled coil</keyword>
<protein>
    <submittedName>
        <fullName evidence="3">Type 4a pilus biogenesis protein PilO</fullName>
    </submittedName>
</protein>
<gene>
    <name evidence="3" type="primary">pilO</name>
    <name evidence="4" type="ORF">KB893_014740</name>
    <name evidence="3" type="ORF">KB893_09180</name>
</gene>
<dbReference type="InterPro" id="IPR014717">
    <property type="entry name" value="Transl_elong_EF1B/ribsomal_bS6"/>
</dbReference>
<dbReference type="EMBL" id="JAGQFT010000068">
    <property type="protein sequence ID" value="MBR0562687.1"/>
    <property type="molecule type" value="Genomic_DNA"/>
</dbReference>
<dbReference type="Gene3D" id="3.30.70.60">
    <property type="match status" value="1"/>
</dbReference>
<evidence type="ECO:0000256" key="2">
    <source>
        <dbReference type="SAM" id="Phobius"/>
    </source>
</evidence>